<reference evidence="8 9" key="1">
    <citation type="submission" date="2023-07" db="EMBL/GenBank/DDBJ databases">
        <title>Sorghum-associated microbial communities from plants grown in Nebraska, USA.</title>
        <authorList>
            <person name="Schachtman D."/>
        </authorList>
    </citation>
    <scope>NUCLEOTIDE SEQUENCE [LARGE SCALE GENOMIC DNA]</scope>
    <source>
        <strain evidence="8 9">BE240</strain>
    </source>
</reference>
<dbReference type="PANTHER" id="PTHR43663:SF1">
    <property type="entry name" value="CHROMATE TRANSPORTER"/>
    <property type="match status" value="1"/>
</dbReference>
<feature type="transmembrane region" description="Helical" evidence="7">
    <location>
        <begin position="134"/>
        <end position="151"/>
    </location>
</feature>
<comment type="similarity">
    <text evidence="2">Belongs to the chromate ion transporter (CHR) (TC 2.A.51) family.</text>
</comment>
<dbReference type="EMBL" id="JAVDWE010000001">
    <property type="protein sequence ID" value="MDR7092428.1"/>
    <property type="molecule type" value="Genomic_DNA"/>
</dbReference>
<keyword evidence="9" id="KW-1185">Reference proteome</keyword>
<accession>A0ABU1V566</accession>
<organism evidence="8 9">
    <name type="scientific">Hydrogenophaga laconesensis</name>
    <dbReference type="NCBI Taxonomy" id="1805971"/>
    <lineage>
        <taxon>Bacteria</taxon>
        <taxon>Pseudomonadati</taxon>
        <taxon>Pseudomonadota</taxon>
        <taxon>Betaproteobacteria</taxon>
        <taxon>Burkholderiales</taxon>
        <taxon>Comamonadaceae</taxon>
        <taxon>Hydrogenophaga</taxon>
    </lineage>
</organism>
<dbReference type="Proteomes" id="UP001265550">
    <property type="component" value="Unassembled WGS sequence"/>
</dbReference>
<dbReference type="RefSeq" id="WP_204731447.1">
    <property type="nucleotide sequence ID" value="NZ_JAVDWE010000001.1"/>
</dbReference>
<keyword evidence="5 7" id="KW-1133">Transmembrane helix</keyword>
<evidence type="ECO:0000256" key="2">
    <source>
        <dbReference type="ARBA" id="ARBA00005262"/>
    </source>
</evidence>
<proteinExistence type="inferred from homology"/>
<gene>
    <name evidence="8" type="ORF">J2X09_000151</name>
</gene>
<evidence type="ECO:0000256" key="3">
    <source>
        <dbReference type="ARBA" id="ARBA00022475"/>
    </source>
</evidence>
<dbReference type="InterPro" id="IPR052518">
    <property type="entry name" value="CHR_Transporter"/>
</dbReference>
<keyword evidence="4 7" id="KW-0812">Transmembrane</keyword>
<evidence type="ECO:0000256" key="7">
    <source>
        <dbReference type="SAM" id="Phobius"/>
    </source>
</evidence>
<name>A0ABU1V566_9BURK</name>
<sequence>MMQPTAANWFDLFTHFASLSLLAIGGAITTAPDMHRYLVFQNGWLSDAQFTSSIAISQAAPGPNVLFVAVLGWNVGLNAGGGPAGGWLAWAFAMFGVLVTLVAILLPSSVLTYTATRWAHDNRELRAVRAFKTGMAPIVIALLIATGWLLTGSHEHPARDWPLWLLTAVATVLVWRTKIHLLWMIGAGAVLGALGLV</sequence>
<keyword evidence="6 7" id="KW-0472">Membrane</keyword>
<evidence type="ECO:0000256" key="5">
    <source>
        <dbReference type="ARBA" id="ARBA00022989"/>
    </source>
</evidence>
<evidence type="ECO:0000313" key="8">
    <source>
        <dbReference type="EMBL" id="MDR7092428.1"/>
    </source>
</evidence>
<dbReference type="PANTHER" id="PTHR43663">
    <property type="entry name" value="CHROMATE TRANSPORT PROTEIN-RELATED"/>
    <property type="match status" value="1"/>
</dbReference>
<feature type="transmembrane region" description="Helical" evidence="7">
    <location>
        <begin position="12"/>
        <end position="32"/>
    </location>
</feature>
<evidence type="ECO:0000256" key="1">
    <source>
        <dbReference type="ARBA" id="ARBA00004651"/>
    </source>
</evidence>
<feature type="transmembrane region" description="Helical" evidence="7">
    <location>
        <begin position="163"/>
        <end position="196"/>
    </location>
</feature>
<feature type="transmembrane region" description="Helical" evidence="7">
    <location>
        <begin position="87"/>
        <end position="113"/>
    </location>
</feature>
<comment type="caution">
    <text evidence="8">The sequence shown here is derived from an EMBL/GenBank/DDBJ whole genome shotgun (WGS) entry which is preliminary data.</text>
</comment>
<evidence type="ECO:0000313" key="9">
    <source>
        <dbReference type="Proteomes" id="UP001265550"/>
    </source>
</evidence>
<protein>
    <submittedName>
        <fullName evidence="8">Chromate transporter</fullName>
    </submittedName>
</protein>
<evidence type="ECO:0000256" key="4">
    <source>
        <dbReference type="ARBA" id="ARBA00022692"/>
    </source>
</evidence>
<dbReference type="InterPro" id="IPR003370">
    <property type="entry name" value="Chromate_transpt"/>
</dbReference>
<evidence type="ECO:0000256" key="6">
    <source>
        <dbReference type="ARBA" id="ARBA00023136"/>
    </source>
</evidence>
<keyword evidence="3" id="KW-1003">Cell membrane</keyword>
<comment type="subcellular location">
    <subcellularLocation>
        <location evidence="1">Cell membrane</location>
        <topology evidence="1">Multi-pass membrane protein</topology>
    </subcellularLocation>
</comment>
<dbReference type="Pfam" id="PF02417">
    <property type="entry name" value="Chromate_transp"/>
    <property type="match status" value="1"/>
</dbReference>